<keyword evidence="8 10" id="KW-0717">Septation</keyword>
<evidence type="ECO:0000256" key="8">
    <source>
        <dbReference type="ARBA" id="ARBA00023210"/>
    </source>
</evidence>
<keyword evidence="5 10" id="KW-0547">Nucleotide-binding</keyword>
<evidence type="ECO:0000313" key="12">
    <source>
        <dbReference type="EMBL" id="UZW73939.1"/>
    </source>
</evidence>
<evidence type="ECO:0000256" key="7">
    <source>
        <dbReference type="ARBA" id="ARBA00023134"/>
    </source>
</evidence>
<dbReference type="FunFam" id="3.40.50.300:FF:000098">
    <property type="entry name" value="Probable GTP-binding protein EngB"/>
    <property type="match status" value="1"/>
</dbReference>
<keyword evidence="7 10" id="KW-0342">GTP-binding</keyword>
<dbReference type="GO" id="GO:0005829">
    <property type="term" value="C:cytosol"/>
    <property type="evidence" value="ECO:0007669"/>
    <property type="project" value="TreeGrafter"/>
</dbReference>
<keyword evidence="9 10" id="KW-0131">Cell cycle</keyword>
<keyword evidence="3 10" id="KW-0132">Cell division</keyword>
<proteinExistence type="inferred from homology"/>
<dbReference type="InterPro" id="IPR006073">
    <property type="entry name" value="GTP-bd"/>
</dbReference>
<reference evidence="12" key="1">
    <citation type="submission" date="2022-07" db="EMBL/GenBank/DDBJ databases">
        <title>Alkalimarinus sp. nov., isolated from gut of a Alitta virens.</title>
        <authorList>
            <person name="Yang A.I."/>
            <person name="Shin N.-R."/>
        </authorList>
    </citation>
    <scope>NUCLEOTIDE SEQUENCE</scope>
    <source>
        <strain evidence="12">FA028</strain>
    </source>
</reference>
<keyword evidence="13" id="KW-1185">Reference proteome</keyword>
<dbReference type="PANTHER" id="PTHR11649:SF13">
    <property type="entry name" value="ENGB-TYPE G DOMAIN-CONTAINING PROTEIN"/>
    <property type="match status" value="1"/>
</dbReference>
<evidence type="ECO:0000256" key="9">
    <source>
        <dbReference type="ARBA" id="ARBA00023306"/>
    </source>
</evidence>
<keyword evidence="6" id="KW-0460">Magnesium</keyword>
<feature type="domain" description="EngB-type G" evidence="11">
    <location>
        <begin position="29"/>
        <end position="204"/>
    </location>
</feature>
<dbReference type="Gene3D" id="3.40.50.300">
    <property type="entry name" value="P-loop containing nucleotide triphosphate hydrolases"/>
    <property type="match status" value="1"/>
</dbReference>
<dbReference type="Proteomes" id="UP001164472">
    <property type="component" value="Chromosome"/>
</dbReference>
<accession>A0A9E8KNR2</accession>
<name>A0A9E8KNR2_9ALTE</name>
<evidence type="ECO:0000256" key="1">
    <source>
        <dbReference type="ARBA" id="ARBA00001946"/>
    </source>
</evidence>
<comment type="similarity">
    <text evidence="2 10">Belongs to the TRAFAC class TrmE-Era-EngA-EngB-Septin-like GTPase superfamily. EngB GTPase family.</text>
</comment>
<comment type="cofactor">
    <cofactor evidence="1">
        <name>Mg(2+)</name>
        <dbReference type="ChEBI" id="CHEBI:18420"/>
    </cofactor>
</comment>
<sequence length="218" mass="24113">MSEKQPKISYNSARFLTSAPTITQCPKDSGSEVAFAGRSNAGKSSAINTITNNSKLARTSKTPGRTQLINFFTLNVPGCRLVDLPGYGYAKVSKEVKTEWQEHMDEYLHARESLKGLVLVMDIRKPLSDFDTMMLEWAEASKLPISILLTKADKLRSGAAKNLLAKIKTELKEFEYLASVILFSSLKKTGVENAQKQLDSWLMEELSPSEGCAEEITA</sequence>
<evidence type="ECO:0000259" key="11">
    <source>
        <dbReference type="PROSITE" id="PS51706"/>
    </source>
</evidence>
<dbReference type="PROSITE" id="PS51706">
    <property type="entry name" value="G_ENGB"/>
    <property type="match status" value="1"/>
</dbReference>
<dbReference type="InterPro" id="IPR019987">
    <property type="entry name" value="GTP-bd_ribosome_bio_YsxC"/>
</dbReference>
<evidence type="ECO:0000256" key="6">
    <source>
        <dbReference type="ARBA" id="ARBA00022842"/>
    </source>
</evidence>
<dbReference type="EMBL" id="CP101527">
    <property type="protein sequence ID" value="UZW73939.1"/>
    <property type="molecule type" value="Genomic_DNA"/>
</dbReference>
<dbReference type="InterPro" id="IPR030393">
    <property type="entry name" value="G_ENGB_dom"/>
</dbReference>
<evidence type="ECO:0000256" key="4">
    <source>
        <dbReference type="ARBA" id="ARBA00022723"/>
    </source>
</evidence>
<dbReference type="CDD" id="cd01876">
    <property type="entry name" value="YihA_EngB"/>
    <property type="match status" value="1"/>
</dbReference>
<dbReference type="HAMAP" id="MF_00321">
    <property type="entry name" value="GTPase_EngB"/>
    <property type="match status" value="1"/>
</dbReference>
<comment type="function">
    <text evidence="10">Necessary for normal cell division and for the maintenance of normal septation.</text>
</comment>
<organism evidence="12 13">
    <name type="scientific">Alkalimarinus sediminis</name>
    <dbReference type="NCBI Taxonomy" id="1632866"/>
    <lineage>
        <taxon>Bacteria</taxon>
        <taxon>Pseudomonadati</taxon>
        <taxon>Pseudomonadota</taxon>
        <taxon>Gammaproteobacteria</taxon>
        <taxon>Alteromonadales</taxon>
        <taxon>Alteromonadaceae</taxon>
        <taxon>Alkalimarinus</taxon>
    </lineage>
</organism>
<dbReference type="NCBIfam" id="TIGR03598">
    <property type="entry name" value="GTPase_YsxC"/>
    <property type="match status" value="1"/>
</dbReference>
<gene>
    <name evidence="12" type="primary">yihA</name>
    <name evidence="10" type="synonym">engB</name>
    <name evidence="12" type="ORF">NNL22_12985</name>
</gene>
<evidence type="ECO:0000256" key="2">
    <source>
        <dbReference type="ARBA" id="ARBA00009638"/>
    </source>
</evidence>
<dbReference type="GO" id="GO:0046872">
    <property type="term" value="F:metal ion binding"/>
    <property type="evidence" value="ECO:0007669"/>
    <property type="project" value="UniProtKB-KW"/>
</dbReference>
<evidence type="ECO:0000256" key="10">
    <source>
        <dbReference type="HAMAP-Rule" id="MF_00321"/>
    </source>
</evidence>
<dbReference type="PANTHER" id="PTHR11649">
    <property type="entry name" value="MSS1/TRME-RELATED GTP-BINDING PROTEIN"/>
    <property type="match status" value="1"/>
</dbReference>
<dbReference type="RefSeq" id="WP_251811400.1">
    <property type="nucleotide sequence ID" value="NZ_CP101527.1"/>
</dbReference>
<dbReference type="KEGG" id="asem:NNL22_12985"/>
<dbReference type="AlphaFoldDB" id="A0A9E8KNR2"/>
<dbReference type="InterPro" id="IPR027417">
    <property type="entry name" value="P-loop_NTPase"/>
</dbReference>
<evidence type="ECO:0000256" key="5">
    <source>
        <dbReference type="ARBA" id="ARBA00022741"/>
    </source>
</evidence>
<dbReference type="GO" id="GO:0005525">
    <property type="term" value="F:GTP binding"/>
    <property type="evidence" value="ECO:0007669"/>
    <property type="project" value="UniProtKB-UniRule"/>
</dbReference>
<evidence type="ECO:0000313" key="13">
    <source>
        <dbReference type="Proteomes" id="UP001164472"/>
    </source>
</evidence>
<keyword evidence="4" id="KW-0479">Metal-binding</keyword>
<protein>
    <recommendedName>
        <fullName evidence="10">Probable GTP-binding protein EngB</fullName>
    </recommendedName>
</protein>
<evidence type="ECO:0000256" key="3">
    <source>
        <dbReference type="ARBA" id="ARBA00022618"/>
    </source>
</evidence>
<dbReference type="Pfam" id="PF01926">
    <property type="entry name" value="MMR_HSR1"/>
    <property type="match status" value="1"/>
</dbReference>
<dbReference type="SUPFAM" id="SSF52540">
    <property type="entry name" value="P-loop containing nucleoside triphosphate hydrolases"/>
    <property type="match status" value="1"/>
</dbReference>
<dbReference type="GO" id="GO:0000917">
    <property type="term" value="P:division septum assembly"/>
    <property type="evidence" value="ECO:0007669"/>
    <property type="project" value="UniProtKB-KW"/>
</dbReference>